<dbReference type="EMBL" id="CP000650">
    <property type="protein sequence ID" value="ABR80592.1"/>
    <property type="molecule type" value="Genomic_DNA"/>
</dbReference>
<gene>
    <name evidence="2" type="primary">pifA</name>
    <name evidence="2" type="ORF">KPN_pKPN5p08212</name>
</gene>
<dbReference type="InterPro" id="IPR011646">
    <property type="entry name" value="KAP_P-loop"/>
</dbReference>
<dbReference type="RefSeq" id="WP_011977808.1">
    <property type="nucleotide sequence ID" value="NC_009651.1"/>
</dbReference>
<geneLocation type="plasmid" evidence="2 3">
    <name>pKPN5</name>
</geneLocation>
<dbReference type="InterPro" id="IPR027417">
    <property type="entry name" value="P-loop_NTPase"/>
</dbReference>
<name>A6TJ19_KLEP7</name>
<dbReference type="HOGENOM" id="CLU_021357_0_0_6"/>
<dbReference type="PANTHER" id="PTHR22674">
    <property type="entry name" value="NTPASE, KAP FAMILY P-LOOP DOMAIN-CONTAINING 1"/>
    <property type="match status" value="1"/>
</dbReference>
<dbReference type="InterPro" id="IPR052754">
    <property type="entry name" value="NTPase_KAP_P-loop"/>
</dbReference>
<organism evidence="2 3">
    <name type="scientific">Klebsiella pneumoniae subsp. pneumoniae (strain ATCC 700721 / MGH 78578)</name>
    <dbReference type="NCBI Taxonomy" id="272620"/>
    <lineage>
        <taxon>Bacteria</taxon>
        <taxon>Pseudomonadati</taxon>
        <taxon>Pseudomonadota</taxon>
        <taxon>Gammaproteobacteria</taxon>
        <taxon>Enterobacterales</taxon>
        <taxon>Enterobacteriaceae</taxon>
        <taxon>Klebsiella/Raoultella group</taxon>
        <taxon>Klebsiella</taxon>
        <taxon>Klebsiella pneumoniae complex</taxon>
    </lineage>
</organism>
<dbReference type="EnsemblBacteria" id="ABR80592">
    <property type="protein sequence ID" value="ABR80592"/>
    <property type="gene ID" value="KPN_pKPN5p08212"/>
</dbReference>
<evidence type="ECO:0000313" key="2">
    <source>
        <dbReference type="EMBL" id="ABR80592.1"/>
    </source>
</evidence>
<dbReference type="Gene3D" id="3.40.50.300">
    <property type="entry name" value="P-loop containing nucleotide triphosphate hydrolases"/>
    <property type="match status" value="1"/>
</dbReference>
<dbReference type="Pfam" id="PF07693">
    <property type="entry name" value="KAP_NTPase"/>
    <property type="match status" value="1"/>
</dbReference>
<reference evidence="2 3" key="1">
    <citation type="submission" date="2006-09" db="EMBL/GenBank/DDBJ databases">
        <authorList>
            <consortium name="The Klebsiella pneumonia Genome Sequencing Project"/>
            <person name="McClelland M."/>
            <person name="Sanderson E.K."/>
            <person name="Spieth J."/>
            <person name="Clifton W.S."/>
            <person name="Latreille P."/>
            <person name="Sabo A."/>
            <person name="Pepin K."/>
            <person name="Bhonagiri V."/>
            <person name="Porwollik S."/>
            <person name="Ali J."/>
            <person name="Wilson R.K."/>
        </authorList>
    </citation>
    <scope>NUCLEOTIDE SEQUENCE [LARGE SCALE GENOMIC DNA]</scope>
    <source>
        <strain evidence="3">ATCC 700721 / MGH 78578</strain>
        <plasmid evidence="2 3">pKPN5</plasmid>
    </source>
</reference>
<dbReference type="KEGG" id="kpn:KPN_pKPN5p08212"/>
<proteinExistence type="predicted"/>
<evidence type="ECO:0000313" key="3">
    <source>
        <dbReference type="Proteomes" id="UP000000265"/>
    </source>
</evidence>
<dbReference type="SUPFAM" id="SSF52540">
    <property type="entry name" value="P-loop containing nucleoside triphosphate hydrolases"/>
    <property type="match status" value="1"/>
</dbReference>
<accession>A6TJ19</accession>
<keyword evidence="2" id="KW-0614">Plasmid</keyword>
<dbReference type="Proteomes" id="UP000000265">
    <property type="component" value="Plasmid pKPN5"/>
</dbReference>
<protein>
    <submittedName>
        <fullName evidence="2">Plasmid F pilA-like protein, phage inhibition</fullName>
    </submittedName>
</protein>
<dbReference type="AlphaFoldDB" id="A6TJ19"/>
<evidence type="ECO:0000259" key="1">
    <source>
        <dbReference type="Pfam" id="PF07693"/>
    </source>
</evidence>
<dbReference type="PANTHER" id="PTHR22674:SF6">
    <property type="entry name" value="NTPASE KAP FAMILY P-LOOP DOMAIN-CONTAINING PROTEIN 1"/>
    <property type="match status" value="1"/>
</dbReference>
<feature type="domain" description="KAP NTPase" evidence="1">
    <location>
        <begin position="26"/>
        <end position="325"/>
    </location>
</feature>
<sequence>MATENALARAGFEGPVLKAEDDRYGYTAIAEGLARSISALDENVSTVIGIEGQWGSGKTSLLNLLTDKLKAQVPATTQIVVFSPWVNSPDESPVNALMMTIAARLAKLDTSAMAQAGKVAPLAEDILNYAQQTSRRLAPVTRFAGNFIPGLGLVADGMDALANTGLSGREKTAAELRADIEDKIAGLGVSFIVVIDDLDRLEPAQAVEVLRMVRSVADFSRFRYVMCYDRDVLAHAVETGLGVQNGKRYLQKIIPLSFSLPRPENFALRREFHRGAMTIWQEVSGPVTDNESSELLSHYVDVYGEGLSTPREVNQVLNSIRFRYPGLRDYVFYPDLCLLQLISVVNPLFAGWVEHYLTVWSVVENRDGIAHEDEQKALIAELAEALKKFGASRAASVWELRAWMPGISGFEYDHLRLFETIPLQDTERYRQKRRLCSGEYWRYYFSYSSPQNVMSDEDISSIMKLAACNYAGLKKRLLDSVTSNGVSSRTWFEHILTRLSPSVTVGAETSAKRNLVKFFFSCSDQVLPWYRARDIFFRQEKIGIDGLVSQLALQMITRDRRRAISFICRCFRQTRAFVWATVFLRNIRANSAQGDAVFTQDEITIFCTALSERLQEKHIQEKMPDVPYLATFLYAWRDIAGEQTVAQWISGVDQSDRDFLKMLLNLRTAVSSSNQGDYLRLDLDVIGTVFGITGLMERFEDIKARQEASLTGMISGIEDAILLNKNTI</sequence>